<comment type="caution">
    <text evidence="12">The sequence shown here is derived from an EMBL/GenBank/DDBJ whole genome shotgun (WGS) entry which is preliminary data.</text>
</comment>
<dbReference type="FunFam" id="3.40.50.300:FF:000218">
    <property type="entry name" value="Multidrug ABC transporter ATP-binding protein"/>
    <property type="match status" value="1"/>
</dbReference>
<feature type="domain" description="ABC transporter" evidence="10">
    <location>
        <begin position="361"/>
        <end position="600"/>
    </location>
</feature>
<evidence type="ECO:0000256" key="6">
    <source>
        <dbReference type="ARBA" id="ARBA00022989"/>
    </source>
</evidence>
<dbReference type="SUPFAM" id="SSF52540">
    <property type="entry name" value="P-loop containing nucleoside triphosphate hydrolases"/>
    <property type="match status" value="1"/>
</dbReference>
<organism evidence="12 13">
    <name type="scientific">Breoghania corrubedonensis</name>
    <dbReference type="NCBI Taxonomy" id="665038"/>
    <lineage>
        <taxon>Bacteria</taxon>
        <taxon>Pseudomonadati</taxon>
        <taxon>Pseudomonadota</taxon>
        <taxon>Alphaproteobacteria</taxon>
        <taxon>Hyphomicrobiales</taxon>
        <taxon>Stappiaceae</taxon>
        <taxon>Breoghania</taxon>
    </lineage>
</organism>
<feature type="transmembrane region" description="Helical" evidence="9">
    <location>
        <begin position="261"/>
        <end position="283"/>
    </location>
</feature>
<dbReference type="PROSITE" id="PS00211">
    <property type="entry name" value="ABC_TRANSPORTER_1"/>
    <property type="match status" value="1"/>
</dbReference>
<dbReference type="Pfam" id="PF00664">
    <property type="entry name" value="ABC_membrane"/>
    <property type="match status" value="1"/>
</dbReference>
<feature type="transmembrane region" description="Helical" evidence="9">
    <location>
        <begin position="156"/>
        <end position="178"/>
    </location>
</feature>
<dbReference type="Proteomes" id="UP000244081">
    <property type="component" value="Unassembled WGS sequence"/>
</dbReference>
<keyword evidence="7 9" id="KW-0472">Membrane</keyword>
<dbReference type="InterPro" id="IPR011527">
    <property type="entry name" value="ABC1_TM_dom"/>
</dbReference>
<keyword evidence="6 9" id="KW-1133">Transmembrane helix</keyword>
<comment type="subcellular location">
    <subcellularLocation>
        <location evidence="1">Cell membrane</location>
        <topology evidence="1">Multi-pass membrane protein</topology>
    </subcellularLocation>
</comment>
<comment type="function">
    <text evidence="8">Part of an ABC transporter complex. Transmembrane domains (TMD) form a pore in the inner membrane and the ATP-binding domain (NBD) is responsible for energy generation.</text>
</comment>
<dbReference type="AlphaFoldDB" id="A0A2T5UTZ2"/>
<feature type="transmembrane region" description="Helical" evidence="9">
    <location>
        <begin position="35"/>
        <end position="62"/>
    </location>
</feature>
<sequence length="612" mass="66667">MFAWFENLLKPFEDSPVECPPDTARGFYLYHLKPWWRLLAVTLFISLLAALAEMALFVFVGDLVDLMNANGPDAFFETQGPVLAGMAFVVLVMRPVLTLLARGLINLALVPGLTAIVRWRSYRYVQRQSLSFFQDDFAGRVAQKVMQTGMALRESVVNVVDGVWFLFIYLAGTLALFVGLDWRMALPLVLWTIGYGATILYLVPPVRARSAAVAEANSALSGRIVDSFTNIQSLKLFSDPERAEGFVLEGLERQLGAMRRLLRAIVSMTVVLTVLNSLLIVGVGALSLWLWHTGAITVGAVALANGLSIRLNQMSGWILRTVTALFENVGTVQNGIETLSRPTSVVDKPGARELSVPCGEIRFERIGFHYGKEGGVIDDLSLTIKAGEKVGVVGRSGAGKSTLVNLLLRFYDLESGRILIDGQNISDVTQDSLRRHIGMVTQDTALLHRSVHDNIVYGQPDADSEDVLEAVQRAQADGFIPELRDRAGRSGFAALVGERGVKLSGGQRQRIAIARVLLKNAPILVLDEATSALDSEVEAAIQEQLNVLMEGKTVLAIAHRLSTIAAMDRLVVMDAGDIIEQGTHRELLEAGGLYASLWERQSGGFLAQTAAA</sequence>
<feature type="transmembrane region" description="Helical" evidence="9">
    <location>
        <begin position="184"/>
        <end position="203"/>
    </location>
</feature>
<reference evidence="12 13" key="1">
    <citation type="submission" date="2018-04" db="EMBL/GenBank/DDBJ databases">
        <title>Genomic Encyclopedia of Archaeal and Bacterial Type Strains, Phase II (KMG-II): from individual species to whole genera.</title>
        <authorList>
            <person name="Goeker M."/>
        </authorList>
    </citation>
    <scope>NUCLEOTIDE SEQUENCE [LARGE SCALE GENOMIC DNA]</scope>
    <source>
        <strain evidence="12 13">DSM 23382</strain>
    </source>
</reference>
<comment type="similarity">
    <text evidence="2">Belongs to the ABC transporter superfamily.</text>
</comment>
<proteinExistence type="inferred from homology"/>
<feature type="transmembrane region" description="Helical" evidence="9">
    <location>
        <begin position="99"/>
        <end position="119"/>
    </location>
</feature>
<dbReference type="PANTHER" id="PTHR24221">
    <property type="entry name" value="ATP-BINDING CASSETTE SUB-FAMILY B"/>
    <property type="match status" value="1"/>
</dbReference>
<dbReference type="PROSITE" id="PS50929">
    <property type="entry name" value="ABC_TM1F"/>
    <property type="match status" value="1"/>
</dbReference>
<accession>A0A2T5UTZ2</accession>
<evidence type="ECO:0000313" key="13">
    <source>
        <dbReference type="Proteomes" id="UP000244081"/>
    </source>
</evidence>
<evidence type="ECO:0000256" key="5">
    <source>
        <dbReference type="ARBA" id="ARBA00022840"/>
    </source>
</evidence>
<feature type="transmembrane region" description="Helical" evidence="9">
    <location>
        <begin position="289"/>
        <end position="311"/>
    </location>
</feature>
<evidence type="ECO:0000256" key="8">
    <source>
        <dbReference type="ARBA" id="ARBA00024725"/>
    </source>
</evidence>
<dbReference type="RefSeq" id="WP_107991845.1">
    <property type="nucleotide sequence ID" value="NZ_QAYG01000013.1"/>
</dbReference>
<dbReference type="GO" id="GO:0016887">
    <property type="term" value="F:ATP hydrolysis activity"/>
    <property type="evidence" value="ECO:0007669"/>
    <property type="project" value="InterPro"/>
</dbReference>
<dbReference type="InterPro" id="IPR017871">
    <property type="entry name" value="ABC_transporter-like_CS"/>
</dbReference>
<evidence type="ECO:0000256" key="1">
    <source>
        <dbReference type="ARBA" id="ARBA00004651"/>
    </source>
</evidence>
<dbReference type="InterPro" id="IPR036640">
    <property type="entry name" value="ABC1_TM_sf"/>
</dbReference>
<dbReference type="InterPro" id="IPR039421">
    <property type="entry name" value="Type_1_exporter"/>
</dbReference>
<dbReference type="FunFam" id="1.20.1560.10:FF:000070">
    <property type="entry name" value="Multidrug ABC transporter ATP-binding protein"/>
    <property type="match status" value="1"/>
</dbReference>
<dbReference type="InterPro" id="IPR003439">
    <property type="entry name" value="ABC_transporter-like_ATP-bd"/>
</dbReference>
<keyword evidence="5 12" id="KW-0067">ATP-binding</keyword>
<keyword evidence="3 9" id="KW-0812">Transmembrane</keyword>
<evidence type="ECO:0000256" key="9">
    <source>
        <dbReference type="SAM" id="Phobius"/>
    </source>
</evidence>
<keyword evidence="4" id="KW-0547">Nucleotide-binding</keyword>
<gene>
    <name evidence="12" type="ORF">C8N35_11310</name>
</gene>
<dbReference type="GO" id="GO:0005524">
    <property type="term" value="F:ATP binding"/>
    <property type="evidence" value="ECO:0007669"/>
    <property type="project" value="UniProtKB-KW"/>
</dbReference>
<dbReference type="InterPro" id="IPR003593">
    <property type="entry name" value="AAA+_ATPase"/>
</dbReference>
<dbReference type="SUPFAM" id="SSF90123">
    <property type="entry name" value="ABC transporter transmembrane region"/>
    <property type="match status" value="1"/>
</dbReference>
<dbReference type="EMBL" id="QAYG01000013">
    <property type="protein sequence ID" value="PTW54970.1"/>
    <property type="molecule type" value="Genomic_DNA"/>
</dbReference>
<dbReference type="GO" id="GO:0140359">
    <property type="term" value="F:ABC-type transporter activity"/>
    <property type="evidence" value="ECO:0007669"/>
    <property type="project" value="InterPro"/>
</dbReference>
<protein>
    <submittedName>
        <fullName evidence="12">ATP-binding cassette subfamily B multidrug efflux pump</fullName>
    </submittedName>
</protein>
<dbReference type="GO" id="GO:0005886">
    <property type="term" value="C:plasma membrane"/>
    <property type="evidence" value="ECO:0007669"/>
    <property type="project" value="UniProtKB-SubCell"/>
</dbReference>
<dbReference type="PROSITE" id="PS50893">
    <property type="entry name" value="ABC_TRANSPORTER_2"/>
    <property type="match status" value="1"/>
</dbReference>
<dbReference type="PANTHER" id="PTHR24221:SF203">
    <property type="entry name" value="ATP-BINDING_PERMEASE FUSION ABC TRANSPORTER-RELATED"/>
    <property type="match status" value="1"/>
</dbReference>
<name>A0A2T5UTZ2_9HYPH</name>
<keyword evidence="13" id="KW-1185">Reference proteome</keyword>
<feature type="domain" description="ABC transmembrane type-1" evidence="11">
    <location>
        <begin position="40"/>
        <end position="327"/>
    </location>
</feature>
<evidence type="ECO:0000259" key="10">
    <source>
        <dbReference type="PROSITE" id="PS50893"/>
    </source>
</evidence>
<dbReference type="Gene3D" id="1.20.1560.10">
    <property type="entry name" value="ABC transporter type 1, transmembrane domain"/>
    <property type="match status" value="1"/>
</dbReference>
<evidence type="ECO:0000256" key="4">
    <source>
        <dbReference type="ARBA" id="ARBA00022741"/>
    </source>
</evidence>
<dbReference type="InterPro" id="IPR027417">
    <property type="entry name" value="P-loop_NTPase"/>
</dbReference>
<dbReference type="Pfam" id="PF00005">
    <property type="entry name" value="ABC_tran"/>
    <property type="match status" value="1"/>
</dbReference>
<dbReference type="SMART" id="SM00382">
    <property type="entry name" value="AAA"/>
    <property type="match status" value="1"/>
</dbReference>
<dbReference type="OrthoDB" id="9804259at2"/>
<evidence type="ECO:0000313" key="12">
    <source>
        <dbReference type="EMBL" id="PTW54970.1"/>
    </source>
</evidence>
<evidence type="ECO:0000256" key="3">
    <source>
        <dbReference type="ARBA" id="ARBA00022692"/>
    </source>
</evidence>
<dbReference type="GO" id="GO:0034040">
    <property type="term" value="F:ATPase-coupled lipid transmembrane transporter activity"/>
    <property type="evidence" value="ECO:0007669"/>
    <property type="project" value="TreeGrafter"/>
</dbReference>
<evidence type="ECO:0000256" key="7">
    <source>
        <dbReference type="ARBA" id="ARBA00023136"/>
    </source>
</evidence>
<dbReference type="Gene3D" id="3.40.50.300">
    <property type="entry name" value="P-loop containing nucleotide triphosphate hydrolases"/>
    <property type="match status" value="1"/>
</dbReference>
<evidence type="ECO:0000256" key="2">
    <source>
        <dbReference type="ARBA" id="ARBA00005417"/>
    </source>
</evidence>
<evidence type="ECO:0000259" key="11">
    <source>
        <dbReference type="PROSITE" id="PS50929"/>
    </source>
</evidence>